<sequence length="169" mass="19381">MPPFNKVTFRTYIDRILDILFYAIHNFMVLQSTESGRKVKNFRCLDSAAKHYDAEPNSRYADINLRIVLGGRQYIDETTVYIKGSCGASMKKTVFVVYIYLFRRKILAQSCSHIWGLLFAVGNITTTDVKQSGQGEDSCTSKLCQWEIPTQRMAHLWNIPDKVPEALCE</sequence>
<dbReference type="Proteomes" id="UP001217089">
    <property type="component" value="Unassembled WGS sequence"/>
</dbReference>
<accession>A0ABQ9EJF6</accession>
<gene>
    <name evidence="1" type="ORF">KUTeg_017599</name>
</gene>
<proteinExistence type="predicted"/>
<name>A0ABQ9EJF6_TEGGR</name>
<evidence type="ECO:0000313" key="1">
    <source>
        <dbReference type="EMBL" id="KAJ8304016.1"/>
    </source>
</evidence>
<reference evidence="1 2" key="1">
    <citation type="submission" date="2022-12" db="EMBL/GenBank/DDBJ databases">
        <title>Chromosome-level genome of Tegillarca granosa.</title>
        <authorList>
            <person name="Kim J."/>
        </authorList>
    </citation>
    <scope>NUCLEOTIDE SEQUENCE [LARGE SCALE GENOMIC DNA]</scope>
    <source>
        <strain evidence="1">Teg-2019</strain>
        <tissue evidence="1">Adductor muscle</tissue>
    </source>
</reference>
<evidence type="ECO:0000313" key="2">
    <source>
        <dbReference type="Proteomes" id="UP001217089"/>
    </source>
</evidence>
<comment type="caution">
    <text evidence="1">The sequence shown here is derived from an EMBL/GenBank/DDBJ whole genome shotgun (WGS) entry which is preliminary data.</text>
</comment>
<protein>
    <submittedName>
        <fullName evidence="1">Uncharacterized protein</fullName>
    </submittedName>
</protein>
<keyword evidence="2" id="KW-1185">Reference proteome</keyword>
<dbReference type="EMBL" id="JARBDR010000903">
    <property type="protein sequence ID" value="KAJ8304016.1"/>
    <property type="molecule type" value="Genomic_DNA"/>
</dbReference>
<organism evidence="1 2">
    <name type="scientific">Tegillarca granosa</name>
    <name type="common">Malaysian cockle</name>
    <name type="synonym">Anadara granosa</name>
    <dbReference type="NCBI Taxonomy" id="220873"/>
    <lineage>
        <taxon>Eukaryota</taxon>
        <taxon>Metazoa</taxon>
        <taxon>Spiralia</taxon>
        <taxon>Lophotrochozoa</taxon>
        <taxon>Mollusca</taxon>
        <taxon>Bivalvia</taxon>
        <taxon>Autobranchia</taxon>
        <taxon>Pteriomorphia</taxon>
        <taxon>Arcoida</taxon>
        <taxon>Arcoidea</taxon>
        <taxon>Arcidae</taxon>
        <taxon>Tegillarca</taxon>
    </lineage>
</organism>